<gene>
    <name evidence="2" type="ORF">CWI37_0391p0010</name>
</gene>
<dbReference type="InterPro" id="IPR043127">
    <property type="entry name" value="Sec-1-like_dom3a"/>
</dbReference>
<dbReference type="Gene3D" id="1.25.40.60">
    <property type="match status" value="1"/>
</dbReference>
<evidence type="ECO:0000313" key="3">
    <source>
        <dbReference type="Proteomes" id="UP000292362"/>
    </source>
</evidence>
<comment type="caution">
    <text evidence="2">The sequence shown here is derived from an EMBL/GenBank/DDBJ whole genome shotgun (WGS) entry which is preliminary data.</text>
</comment>
<evidence type="ECO:0000256" key="1">
    <source>
        <dbReference type="ARBA" id="ARBA00009884"/>
    </source>
</evidence>
<protein>
    <submittedName>
        <fullName evidence="2">Sec1-like vacuolar protein sorting-associated protein</fullName>
    </submittedName>
</protein>
<dbReference type="Pfam" id="PF00995">
    <property type="entry name" value="Sec1"/>
    <property type="match status" value="1"/>
</dbReference>
<proteinExistence type="inferred from homology"/>
<dbReference type="AlphaFoldDB" id="A0A4Q9L5Q8"/>
<name>A0A4Q9L5Q8_9MICR</name>
<dbReference type="SUPFAM" id="SSF56815">
    <property type="entry name" value="Sec1/munc18-like (SM) proteins"/>
    <property type="match status" value="1"/>
</dbReference>
<dbReference type="InterPro" id="IPR036045">
    <property type="entry name" value="Sec1-like_sf"/>
</dbReference>
<dbReference type="VEuPathDB" id="MicrosporidiaDB:CWI37_0391p0010"/>
<dbReference type="PIRSF" id="PIRSF005715">
    <property type="entry name" value="VPS45_Sec1"/>
    <property type="match status" value="1"/>
</dbReference>
<comment type="similarity">
    <text evidence="1">Belongs to the STXBP/unc-18/SEC1 family.</text>
</comment>
<reference evidence="2 3" key="1">
    <citation type="submission" date="2017-12" db="EMBL/GenBank/DDBJ databases">
        <authorList>
            <person name="Pombert J.-F."/>
            <person name="Haag K.L."/>
            <person name="Ebert D."/>
        </authorList>
    </citation>
    <scope>NUCLEOTIDE SEQUENCE [LARGE SCALE GENOMIC DNA]</scope>
    <source>
        <strain evidence="2">FI-OER-3-3</strain>
    </source>
</reference>
<dbReference type="Proteomes" id="UP000292362">
    <property type="component" value="Unassembled WGS sequence"/>
</dbReference>
<dbReference type="Gene3D" id="3.40.50.2060">
    <property type="match status" value="1"/>
</dbReference>
<evidence type="ECO:0000313" key="2">
    <source>
        <dbReference type="EMBL" id="TBU02917.1"/>
    </source>
</evidence>
<dbReference type="PANTHER" id="PTHR11679">
    <property type="entry name" value="VESICLE PROTEIN SORTING-ASSOCIATED"/>
    <property type="match status" value="1"/>
</dbReference>
<dbReference type="InterPro" id="IPR001619">
    <property type="entry name" value="Sec1-like"/>
</dbReference>
<dbReference type="Gene3D" id="3.40.50.1910">
    <property type="match status" value="1"/>
</dbReference>
<dbReference type="InterPro" id="IPR043154">
    <property type="entry name" value="Sec-1-like_dom1"/>
</dbReference>
<dbReference type="EMBL" id="PITJ01000391">
    <property type="protein sequence ID" value="TBU02917.1"/>
    <property type="molecule type" value="Genomic_DNA"/>
</dbReference>
<sequence>MTILEFNDKINTILCKGQGLKSILFDLESSKIISNMVPYSVFLENNFFLFEYIGSDDRSVVRGVCCVVVIRNVSVNLLFKEIKKPLYDEYIIIFTNKIGERVLEELADNDRFGVVKEVYEIYMDVFYQDVGMYTVMPVKYGGDCIERCVDGIYSFLVHLNVKPSIRVIEGRETVKIIGETLKRRFGGEEYKNGGELVIVDRGCDMITPLLYNWRYQGMIYEHLEYKDGLVQFKDKFISVFDDSFFIKNRFLDINSVGENIKRQVKEVEKNKKIKNNEDVCNLEEKSKIVEIAENHLLIYNYLAKECLENKELSELELNIIKNNKITIKEISNICNNKCVNFRKRIKILLIYLIKNDFDFLRNSYQDNLFSSKVVQMFPEFIQIIKRFGEKYIYGDCSDKNGIIKTKKYLPVFLNEYDVKLDYVPGFYTFLESVIKKNLKEKYFPYILKSTKEYKYTIIYFNGGLTYEEYRIFNEFCNKNTKLGNKMFLLCDKIIGYNDIFINII</sequence>
<dbReference type="InterPro" id="IPR027482">
    <property type="entry name" value="Sec1-like_dom2"/>
</dbReference>
<dbReference type="GO" id="GO:0016192">
    <property type="term" value="P:vesicle-mediated transport"/>
    <property type="evidence" value="ECO:0007669"/>
    <property type="project" value="InterPro"/>
</dbReference>
<accession>A0A4Q9L5Q8</accession>
<dbReference type="Gene3D" id="3.90.830.10">
    <property type="entry name" value="Syntaxin Binding Protein 1, Chain A, domain 2"/>
    <property type="match status" value="1"/>
</dbReference>
<organism evidence="2 3">
    <name type="scientific">Hamiltosporidium tvaerminnensis</name>
    <dbReference type="NCBI Taxonomy" id="1176355"/>
    <lineage>
        <taxon>Eukaryota</taxon>
        <taxon>Fungi</taxon>
        <taxon>Fungi incertae sedis</taxon>
        <taxon>Microsporidia</taxon>
        <taxon>Dubosqiidae</taxon>
        <taxon>Hamiltosporidium</taxon>
    </lineage>
</organism>